<feature type="transmembrane region" description="Helical" evidence="1">
    <location>
        <begin position="51"/>
        <end position="75"/>
    </location>
</feature>
<gene>
    <name evidence="2" type="ORF">DCE93_02855</name>
</gene>
<evidence type="ECO:0000313" key="2">
    <source>
        <dbReference type="EMBL" id="AWB94726.1"/>
    </source>
</evidence>
<accession>A0A2S0WTQ3</accession>
<reference evidence="2 3" key="1">
    <citation type="submission" date="2018-04" db="EMBL/GenBank/DDBJ databases">
        <authorList>
            <person name="Li J."/>
        </authorList>
    </citation>
    <scope>NUCLEOTIDE SEQUENCE [LARGE SCALE GENOMIC DNA]</scope>
    <source>
        <strain evidence="3">30A</strain>
    </source>
</reference>
<feature type="transmembrane region" description="Helical" evidence="1">
    <location>
        <begin position="96"/>
        <end position="121"/>
    </location>
</feature>
<dbReference type="Proteomes" id="UP000244729">
    <property type="component" value="Chromosome"/>
</dbReference>
<dbReference type="KEGG" id="agm:DCE93_02855"/>
<protein>
    <submittedName>
        <fullName evidence="2">Uncharacterized protein</fullName>
    </submittedName>
</protein>
<name>A0A2S0WTQ3_9MICO</name>
<dbReference type="AlphaFoldDB" id="A0A2S0WTQ3"/>
<keyword evidence="1" id="KW-0812">Transmembrane</keyword>
<feature type="transmembrane region" description="Helical" evidence="1">
    <location>
        <begin position="127"/>
        <end position="154"/>
    </location>
</feature>
<keyword evidence="1" id="KW-1133">Transmembrane helix</keyword>
<evidence type="ECO:0000256" key="1">
    <source>
        <dbReference type="SAM" id="Phobius"/>
    </source>
</evidence>
<dbReference type="EMBL" id="CP028913">
    <property type="protein sequence ID" value="AWB94726.1"/>
    <property type="molecule type" value="Genomic_DNA"/>
</dbReference>
<organism evidence="2 3">
    <name type="scientific">Agromyces badenianii</name>
    <dbReference type="NCBI Taxonomy" id="2080742"/>
    <lineage>
        <taxon>Bacteria</taxon>
        <taxon>Bacillati</taxon>
        <taxon>Actinomycetota</taxon>
        <taxon>Actinomycetes</taxon>
        <taxon>Micrococcales</taxon>
        <taxon>Microbacteriaceae</taxon>
        <taxon>Agromyces</taxon>
    </lineage>
</organism>
<keyword evidence="3" id="KW-1185">Reference proteome</keyword>
<evidence type="ECO:0000313" key="3">
    <source>
        <dbReference type="Proteomes" id="UP000244729"/>
    </source>
</evidence>
<keyword evidence="1" id="KW-0472">Membrane</keyword>
<proteinExistence type="predicted"/>
<sequence length="182" mass="19172">MFANYPLFVSLLILAAVVAHFLVSQRWPVVNVAAALANTEAGDAQDTLTSLALGVAGVSAMVGGFAGVVVVFGLGSENDRFRLLRQKGSQRLRANWISVVLSSFTGAFGALISAVIVVAFGAEPGMWILELCILITAHAAIRLTCLLAGLAGIVDSEDEDHARTRNTVRTADIIRAEPPART</sequence>